<dbReference type="Pfam" id="PF00271">
    <property type="entry name" value="Helicase_C"/>
    <property type="match status" value="1"/>
</dbReference>
<name>A0A7K0KGQ4_9BACT</name>
<dbReference type="PROSITE" id="PS51192">
    <property type="entry name" value="HELICASE_ATP_BIND_1"/>
    <property type="match status" value="1"/>
</dbReference>
<keyword evidence="1" id="KW-0547">Nucleotide-binding</keyword>
<protein>
    <submittedName>
        <fullName evidence="5">DEAD/DEAH box helicase</fullName>
    </submittedName>
</protein>
<dbReference type="Gene3D" id="3.40.50.300">
    <property type="entry name" value="P-loop containing nucleotide triphosphate hydrolases"/>
    <property type="match status" value="2"/>
</dbReference>
<sequence>MTKQKFKFAELYRNNKTAVQKTLSSMWCGEAHNESQKGYIGQLKKIIPNIFAPKDAMPLVQCMNSYETIYPEHEEEAEELVGDLWRKTMTKGTYYKPYEHQYQCWKTLLKDRTEDGRYKSIVVTTGTGSGKTECFMLPLVQDLIDHHEDEQVQAIFLYPLNALMEDQKARMEKLLEGTKLKFAVYNGDLPERLPAPDDRNYDKVLRKVDAIRGVKRNEKGIIIEEKFPHVIATREQLRRHPANIILTNPTMLEYILLRDKDSTLIQTEKKTLRWIALDETHTYTGAGAAEIAMLLRRVLMAYGVSTDEVRFATSSATIGSNKGKAAEEDLKRFIAGITGLQEDQVRVVDGKRKGIDQLPEDEDKKYWLRLINDNKDGYIKLDELFDHEGTIEEMLEHLDRMCSKAEDEKLTDLRVKVHYFYRVPNQGLFVDISDPHYREDGSFKIYSENRPDAGVEGKAPLLELSRCKHCGEYVAIAEEVEDDKEKGITYQPITTDDSDMFDLDVEENSGKPLYVFGTTKSEGTDYDNNVPYIIRGNKMLNVTASNPAEKGWHVIANSQCCCPYCGSKLTKQTKQDEANPDVIQPDEQDAKKLQKFRVAPDFISRLIAPSTLDLMTEAKPKDPNKICMHHGQQYISFVDSRQMAARSTIKQNLEEERQWVYGTIFHELCRLASADKMTIDAAKAYYEGQFNDRSLPRAERLEAGECLDILEGEDQKAIDELLSKMKPNPYLSWQNILDLLYDDEFSDVFCTQFAERSELSPEVDERGNIKPETKRKYILAIMTEYLSKRPLSAASPETMGLFTSYYSQLDKVLTDKLPDTVEAFNNGLSEENRISQQDWHDLMQIFLDFTVRSNQSVFLKMDDKDPMDIFQCVRFATEKERRRPVHKPIVQDKGTNISRVIRFIAVLIARDKHISIVDAIKGYKKSIQDVIDCMWNALTNQYGLLNHSTHYDDDKNVMQHVKDKDEVKDGVHYTPYRLNLANLGFKLYDDVWLCDTNVSKDNHHVERLRPCATLFHQYSPYIIGGEPVKVDQKMHDKWVVYPYYKGNAEGKPSLEKVENWAKENRKLLWDNDLWGESGVFADRLNTIYQFPDLFIQAEHTAQVDKMVSRQVQEDFKDHALNILACSTTMEMGVDLGDLELVMMTSVPPHPSNYKQRAGRSGRRGQVRSGCITLCGSDAVGIRTLLNPMQNVILRAVPSPTVDLHSAQVIQRHINAFLVREFGVFKMAGGSITEKVLNYYTRYEFVPDGESSHIKVKRIDDHSIVSPLDGLGSEKDTPYEYFNNKCMEALSDNLREKLITLLKDTVYDGKPNRVVELAKEANEKCYAGLERRIRDYAEPYRKAKSAKQQAFFEMKFIEPLNTQLISYWATHRFTPNANMPVNIIEFDINSATQNYYTTVTPSNPSYPLRTALSQYAPGNPIARDGIVRIVRGIRYTNFFKPYVTFKKLYFNREQVVIDSKDELDGLQKWPVNQKTDLDLMQPSEFIPDMNESASRILDQNTYTRVNAQLIGADEWKQDRIEPHLFDARSSRESGNGQILYYNEGIGFGYCHCTKCGRTVLENWAAASSSNPEKLPAEMNNISPEDSDKENYHFSLVRKGKRPNKCIGCGDPDAIRRNVVLGDTIQTDYTEIRIRHLNEDWINMRHGHENLLITLGILFTQSLAEELNVERNDIDFTITPNGHICVFDANPGGSGYANQLAAMDLLKAVIDRSLSILKAAEASKSKDALIDRSTLYYINYIDIAAAKAWIEEEISARKSLPKNIEKVFPNATETSLAKMQRAFAQSANDAVLFVDDDYELWDYDASDHSWRGQFFNYFAAHGQQTTFCVAENKRQSIAELRSGDQITEPCLNMLRSIKGWTKGVVHMENPYAEDGVYPLAYIDGRLYFTNNQDHITMNDHWANGTMYYQKADNPLALATKVDMSIPENNTVIFELGEEDKKQIKTDELAGIIEGKAPELFKKFADYCHEHKGELIKISYQDEHLKSILGMSLTIQTMEYFIKKLDHDFSVEFLLEMYHDDNGRDDSITANLTDWTKRDKWLESLSNQWLDDFEAESKLKCKDLVIDSKHRHSLTHWRVLSFECAGKKLSIYPDGGLMNGWFIVPKPVSERCTTSDITYDASIEIFRNQSIKYDVTIEDE</sequence>
<evidence type="ECO:0000313" key="5">
    <source>
        <dbReference type="EMBL" id="MST84645.1"/>
    </source>
</evidence>
<dbReference type="InterPro" id="IPR027417">
    <property type="entry name" value="P-loop_NTPase"/>
</dbReference>
<dbReference type="InterPro" id="IPR014001">
    <property type="entry name" value="Helicase_ATP-bd"/>
</dbReference>
<dbReference type="RefSeq" id="WP_154534232.1">
    <property type="nucleotide sequence ID" value="NZ_VUNG01000019.1"/>
</dbReference>
<proteinExistence type="predicted"/>
<dbReference type="SUPFAM" id="SSF52540">
    <property type="entry name" value="P-loop containing nucleoside triphosphate hydrolases"/>
    <property type="match status" value="2"/>
</dbReference>
<dbReference type="PROSITE" id="PS50244">
    <property type="entry name" value="S5A_REDUCTASE"/>
    <property type="match status" value="1"/>
</dbReference>
<comment type="caution">
    <text evidence="5">The sequence shown here is derived from an EMBL/GenBank/DDBJ whole genome shotgun (WGS) entry which is preliminary data.</text>
</comment>
<keyword evidence="5" id="KW-0378">Hydrolase</keyword>
<dbReference type="GO" id="GO:0036297">
    <property type="term" value="P:interstrand cross-link repair"/>
    <property type="evidence" value="ECO:0007669"/>
    <property type="project" value="TreeGrafter"/>
</dbReference>
<dbReference type="SMART" id="SM00490">
    <property type="entry name" value="HELICc"/>
    <property type="match status" value="1"/>
</dbReference>
<dbReference type="PANTHER" id="PTHR47957">
    <property type="entry name" value="ATP-DEPENDENT HELICASE HRQ1"/>
    <property type="match status" value="1"/>
</dbReference>
<evidence type="ECO:0000259" key="4">
    <source>
        <dbReference type="PROSITE" id="PS51194"/>
    </source>
</evidence>
<feature type="domain" description="Helicase C-terminal" evidence="4">
    <location>
        <begin position="1029"/>
        <end position="1204"/>
    </location>
</feature>
<dbReference type="InterPro" id="IPR011545">
    <property type="entry name" value="DEAD/DEAH_box_helicase_dom"/>
</dbReference>
<keyword evidence="5" id="KW-0347">Helicase</keyword>
<evidence type="ECO:0000256" key="1">
    <source>
        <dbReference type="ARBA" id="ARBA00022741"/>
    </source>
</evidence>
<evidence type="ECO:0000259" key="3">
    <source>
        <dbReference type="PROSITE" id="PS51192"/>
    </source>
</evidence>
<dbReference type="PROSITE" id="PS51194">
    <property type="entry name" value="HELICASE_CTER"/>
    <property type="match status" value="1"/>
</dbReference>
<dbReference type="EMBL" id="VUNG01000019">
    <property type="protein sequence ID" value="MST84645.1"/>
    <property type="molecule type" value="Genomic_DNA"/>
</dbReference>
<dbReference type="GO" id="GO:0006289">
    <property type="term" value="P:nucleotide-excision repair"/>
    <property type="evidence" value="ECO:0007669"/>
    <property type="project" value="TreeGrafter"/>
</dbReference>
<accession>A0A7K0KGQ4</accession>
<reference evidence="5 6" key="1">
    <citation type="submission" date="2019-08" db="EMBL/GenBank/DDBJ databases">
        <title>In-depth cultivation of the pig gut microbiome towards novel bacterial diversity and tailored functional studies.</title>
        <authorList>
            <person name="Wylensek D."/>
            <person name="Hitch T.C.A."/>
            <person name="Clavel T."/>
        </authorList>
    </citation>
    <scope>NUCLEOTIDE SEQUENCE [LARGE SCALE GENOMIC DNA]</scope>
    <source>
        <strain evidence="5 6">LKV-178-WT-2A</strain>
    </source>
</reference>
<feature type="domain" description="Helicase ATP-binding" evidence="3">
    <location>
        <begin position="112"/>
        <end position="336"/>
    </location>
</feature>
<gene>
    <name evidence="5" type="ORF">FYJ73_08180</name>
</gene>
<keyword evidence="6" id="KW-1185">Reference proteome</keyword>
<dbReference type="SMART" id="SM00487">
    <property type="entry name" value="DEXDc"/>
    <property type="match status" value="1"/>
</dbReference>
<dbReference type="GO" id="GO:0043138">
    <property type="term" value="F:3'-5' DNA helicase activity"/>
    <property type="evidence" value="ECO:0007669"/>
    <property type="project" value="TreeGrafter"/>
</dbReference>
<evidence type="ECO:0000313" key="6">
    <source>
        <dbReference type="Proteomes" id="UP000438914"/>
    </source>
</evidence>
<dbReference type="GO" id="GO:0005524">
    <property type="term" value="F:ATP binding"/>
    <property type="evidence" value="ECO:0007669"/>
    <property type="project" value="UniProtKB-KW"/>
</dbReference>
<dbReference type="Proteomes" id="UP000438914">
    <property type="component" value="Unassembled WGS sequence"/>
</dbReference>
<dbReference type="InterPro" id="IPR001650">
    <property type="entry name" value="Helicase_C-like"/>
</dbReference>
<evidence type="ECO:0000256" key="2">
    <source>
        <dbReference type="ARBA" id="ARBA00022840"/>
    </source>
</evidence>
<dbReference type="PANTHER" id="PTHR47957:SF3">
    <property type="entry name" value="ATP-DEPENDENT HELICASE HRQ1"/>
    <property type="match status" value="1"/>
</dbReference>
<keyword evidence="2" id="KW-0067">ATP-binding</keyword>
<dbReference type="GO" id="GO:0003676">
    <property type="term" value="F:nucleic acid binding"/>
    <property type="evidence" value="ECO:0007669"/>
    <property type="project" value="InterPro"/>
</dbReference>
<dbReference type="Pfam" id="PF00270">
    <property type="entry name" value="DEAD"/>
    <property type="match status" value="1"/>
</dbReference>
<organism evidence="5 6">
    <name type="scientific">Hallella mizrahii</name>
    <dbReference type="NCBI Taxonomy" id="2606637"/>
    <lineage>
        <taxon>Bacteria</taxon>
        <taxon>Pseudomonadati</taxon>
        <taxon>Bacteroidota</taxon>
        <taxon>Bacteroidia</taxon>
        <taxon>Bacteroidales</taxon>
        <taxon>Prevotellaceae</taxon>
        <taxon>Hallella</taxon>
    </lineage>
</organism>